<organism evidence="1 2">
    <name type="scientific">Periplaneta americana</name>
    <name type="common">American cockroach</name>
    <name type="synonym">Blatta americana</name>
    <dbReference type="NCBI Taxonomy" id="6978"/>
    <lineage>
        <taxon>Eukaryota</taxon>
        <taxon>Metazoa</taxon>
        <taxon>Ecdysozoa</taxon>
        <taxon>Arthropoda</taxon>
        <taxon>Hexapoda</taxon>
        <taxon>Insecta</taxon>
        <taxon>Pterygota</taxon>
        <taxon>Neoptera</taxon>
        <taxon>Polyneoptera</taxon>
        <taxon>Dictyoptera</taxon>
        <taxon>Blattodea</taxon>
        <taxon>Blattoidea</taxon>
        <taxon>Blattidae</taxon>
        <taxon>Blattinae</taxon>
        <taxon>Periplaneta</taxon>
    </lineage>
</organism>
<dbReference type="EMBL" id="JAJSOF020000042">
    <property type="protein sequence ID" value="KAJ4425738.1"/>
    <property type="molecule type" value="Genomic_DNA"/>
</dbReference>
<protein>
    <recommendedName>
        <fullName evidence="3">HAT C-terminal dimerisation domain-containing protein</fullName>
    </recommendedName>
</protein>
<proteinExistence type="predicted"/>
<reference evidence="1 2" key="1">
    <citation type="journal article" date="2022" name="Allergy">
        <title>Genome assembly and annotation of Periplaneta americana reveal a comprehensive cockroach allergen profile.</title>
        <authorList>
            <person name="Wang L."/>
            <person name="Xiong Q."/>
            <person name="Saelim N."/>
            <person name="Wang L."/>
            <person name="Nong W."/>
            <person name="Wan A.T."/>
            <person name="Shi M."/>
            <person name="Liu X."/>
            <person name="Cao Q."/>
            <person name="Hui J.H.L."/>
            <person name="Sookrung N."/>
            <person name="Leung T.F."/>
            <person name="Tungtrongchitr A."/>
            <person name="Tsui S.K.W."/>
        </authorList>
    </citation>
    <scope>NUCLEOTIDE SEQUENCE [LARGE SCALE GENOMIC DNA]</scope>
    <source>
        <strain evidence="1">PWHHKU_190912</strain>
    </source>
</reference>
<evidence type="ECO:0000313" key="2">
    <source>
        <dbReference type="Proteomes" id="UP001148838"/>
    </source>
</evidence>
<accession>A0ABQ8RVM8</accession>
<keyword evidence="2" id="KW-1185">Reference proteome</keyword>
<dbReference type="Proteomes" id="UP001148838">
    <property type="component" value="Unassembled WGS sequence"/>
</dbReference>
<name>A0ABQ8RVM8_PERAM</name>
<sequence>MVSIVTPASSAGCERAFLCLRCIKTLLRKRTGHECLSDLAVLAIEQDLIKALDIEDLIDKFDVAHGNRRIGLY</sequence>
<evidence type="ECO:0008006" key="3">
    <source>
        <dbReference type="Google" id="ProtNLM"/>
    </source>
</evidence>
<gene>
    <name evidence="1" type="ORF">ANN_27934</name>
</gene>
<evidence type="ECO:0000313" key="1">
    <source>
        <dbReference type="EMBL" id="KAJ4425738.1"/>
    </source>
</evidence>
<comment type="caution">
    <text evidence="1">The sequence shown here is derived from an EMBL/GenBank/DDBJ whole genome shotgun (WGS) entry which is preliminary data.</text>
</comment>